<accession>A0AAD5RD16</accession>
<dbReference type="PANTHER" id="PTHR16199">
    <property type="entry name" value="CONDENSIN-2 COMPLEX SUBUNIT G2"/>
    <property type="match status" value="1"/>
</dbReference>
<comment type="caution">
    <text evidence="1">The sequence shown here is derived from an EMBL/GenBank/DDBJ whole genome shotgun (WGS) entry which is preliminary data.</text>
</comment>
<sequence length="1055" mass="120465">MTSARKHKRDTLPVLETLMEDMDLDEEKPDLTTQATAKLSTVQRSRRKIARISGQEKIVAELDVDEMERNNAEAKVQYLLSDYTSLVEKACQNEKDSLTDCVFKKSLIKRLWSDHEEAVEKCDINVLCHALWEPSFHNCSEGIRFCAYAIRKIGIRSSFLLMKKMVLSGVSNAICNNLGQIIYNGWLMATKEEDSDLLKEIETEMITGAVHAAVLMPMNMSKKFMHILSAFCGPNVNRAKVDGTLVRCFESVLWIGLESCNDIVRYAASSILLGFYPLLADDDFTRAEYLYKQHTSMMSMLKDDCTPIRMIAAKKVLKILSMFWNFVPRDFVKQYMTFIVDTLSRDSVVGVRLAVYEGMRYLITVPACLNATEHALKCITLNGINDKNERVRVAAFELLKMLKGHRYIRFFDVVPMEEVLARLQVETSETVRREIVPVIFKSFFPDRERADQNERMRRIAFLIKHGRVCALTFHRLVFTLGLVTVKEAVEHIQFMTILIYRSFSKRMSEDTSMDSTMQLDDTVDTLSGPNQEVADPDEDNQIWRRNKVFLECIVVMWMSMRKALMESKYAGEKQKLDNLETKVFKKLFQCYRNTSLIGPTMLIGSMLPASSMDGITQSVLSLLNEKVVDDCVMEPYLEATAQWRIEHLFEIINSGLSILETEVYTPTCSPLSKKRKTPELHPVDRLEKSLRYLRYLLRSYSTNQMITCLHLFQLEQFYKKLANIRHVIDLRVGNEVMDVGMPDNVIVETFEVKQTLAAVLINCKDRGEDDADHIARFVKEMCDELTWFDSDVLSSMAAFDSQDTIPFLIKLSETILLGSFSSTIQAYPEIACRLVLSFCNSTTPGSLLPPVLIAARQLLTNENTDFSSLVAVLDFTPKWIVNCSMSGNDINEKGPAEAYLALWKALIERSDYTEAMLDESLNENAHDVPDPRMHDYELTVPVSVILQRVVLKNKTLIDKFMERMGSLSCSDLMSSKDLDGNTCLLRLGSCVQLALLCDLTFQEGRRVGNNSSAMRKTSQYVANLLVYLRDRVETVAKENPPDNDMILNQLREMFE</sequence>
<dbReference type="GO" id="GO:0000070">
    <property type="term" value="P:mitotic sister chromatid segregation"/>
    <property type="evidence" value="ECO:0007669"/>
    <property type="project" value="TreeGrafter"/>
</dbReference>
<dbReference type="InterPro" id="IPR024741">
    <property type="entry name" value="Condensin2_G2"/>
</dbReference>
<keyword evidence="2" id="KW-1185">Reference proteome</keyword>
<dbReference type="Gene3D" id="1.25.10.10">
    <property type="entry name" value="Leucine-rich Repeat Variant"/>
    <property type="match status" value="1"/>
</dbReference>
<dbReference type="SUPFAM" id="SSF48371">
    <property type="entry name" value="ARM repeat"/>
    <property type="match status" value="1"/>
</dbReference>
<organism evidence="1 2">
    <name type="scientific">Parelaphostrongylus tenuis</name>
    <name type="common">Meningeal worm</name>
    <dbReference type="NCBI Taxonomy" id="148309"/>
    <lineage>
        <taxon>Eukaryota</taxon>
        <taxon>Metazoa</taxon>
        <taxon>Ecdysozoa</taxon>
        <taxon>Nematoda</taxon>
        <taxon>Chromadorea</taxon>
        <taxon>Rhabditida</taxon>
        <taxon>Rhabditina</taxon>
        <taxon>Rhabditomorpha</taxon>
        <taxon>Strongyloidea</taxon>
        <taxon>Metastrongylidae</taxon>
        <taxon>Parelaphostrongylus</taxon>
    </lineage>
</organism>
<dbReference type="GO" id="GO:0005634">
    <property type="term" value="C:nucleus"/>
    <property type="evidence" value="ECO:0007669"/>
    <property type="project" value="InterPro"/>
</dbReference>
<dbReference type="InterPro" id="IPR016024">
    <property type="entry name" value="ARM-type_fold"/>
</dbReference>
<dbReference type="Proteomes" id="UP001196413">
    <property type="component" value="Unassembled WGS sequence"/>
</dbReference>
<dbReference type="PANTHER" id="PTHR16199:SF4">
    <property type="entry name" value="CONDENSIN-2 COMPLEX SUBUNIT G2"/>
    <property type="match status" value="1"/>
</dbReference>
<reference evidence="1" key="1">
    <citation type="submission" date="2021-06" db="EMBL/GenBank/DDBJ databases">
        <title>Parelaphostrongylus tenuis whole genome reference sequence.</title>
        <authorList>
            <person name="Garwood T.J."/>
            <person name="Larsen P.A."/>
            <person name="Fountain-Jones N.M."/>
            <person name="Garbe J.R."/>
            <person name="Macchietto M.G."/>
            <person name="Kania S.A."/>
            <person name="Gerhold R.W."/>
            <person name="Richards J.E."/>
            <person name="Wolf T.M."/>
        </authorList>
    </citation>
    <scope>NUCLEOTIDE SEQUENCE</scope>
    <source>
        <strain evidence="1">MNPRO001-30</strain>
        <tissue evidence="1">Meninges</tissue>
    </source>
</reference>
<evidence type="ECO:0000313" key="2">
    <source>
        <dbReference type="Proteomes" id="UP001196413"/>
    </source>
</evidence>
<dbReference type="EMBL" id="JAHQIW010007406">
    <property type="protein sequence ID" value="KAJ1374170.1"/>
    <property type="molecule type" value="Genomic_DNA"/>
</dbReference>
<dbReference type="Pfam" id="PF12422">
    <property type="entry name" value="Condensin2nSMC"/>
    <property type="match status" value="1"/>
</dbReference>
<evidence type="ECO:0000313" key="1">
    <source>
        <dbReference type="EMBL" id="KAJ1374170.1"/>
    </source>
</evidence>
<gene>
    <name evidence="1" type="ORF">KIN20_036795</name>
</gene>
<dbReference type="AlphaFoldDB" id="A0AAD5RD16"/>
<name>A0AAD5RD16_PARTN</name>
<protein>
    <recommendedName>
        <fullName evidence="3">Condensin-2 complex subunit G2</fullName>
    </recommendedName>
</protein>
<dbReference type="GO" id="GO:0000796">
    <property type="term" value="C:condensin complex"/>
    <property type="evidence" value="ECO:0007669"/>
    <property type="project" value="TreeGrafter"/>
</dbReference>
<evidence type="ECO:0008006" key="3">
    <source>
        <dbReference type="Google" id="ProtNLM"/>
    </source>
</evidence>
<dbReference type="InterPro" id="IPR011989">
    <property type="entry name" value="ARM-like"/>
</dbReference>
<proteinExistence type="predicted"/>